<evidence type="ECO:0000313" key="7">
    <source>
        <dbReference type="Proteomes" id="UP000789831"/>
    </source>
</evidence>
<dbReference type="NCBIfam" id="TIGR00165">
    <property type="entry name" value="S18"/>
    <property type="match status" value="1"/>
</dbReference>
<dbReference type="GO" id="GO:0003735">
    <property type="term" value="F:structural constituent of ribosome"/>
    <property type="evidence" value="ECO:0007669"/>
    <property type="project" value="InterPro"/>
</dbReference>
<dbReference type="EMBL" id="CAJVPL010013854">
    <property type="protein sequence ID" value="CAG8689649.1"/>
    <property type="molecule type" value="Genomic_DNA"/>
</dbReference>
<dbReference type="AlphaFoldDB" id="A0A9N9EQ38"/>
<comment type="similarity">
    <text evidence="1 5">Belongs to the bacterial ribosomal protein bS18 family.</text>
</comment>
<dbReference type="PRINTS" id="PR00974">
    <property type="entry name" value="RIBOSOMALS18"/>
</dbReference>
<organism evidence="6 7">
    <name type="scientific">Ambispora gerdemannii</name>
    <dbReference type="NCBI Taxonomy" id="144530"/>
    <lineage>
        <taxon>Eukaryota</taxon>
        <taxon>Fungi</taxon>
        <taxon>Fungi incertae sedis</taxon>
        <taxon>Mucoromycota</taxon>
        <taxon>Glomeromycotina</taxon>
        <taxon>Glomeromycetes</taxon>
        <taxon>Archaeosporales</taxon>
        <taxon>Ambisporaceae</taxon>
        <taxon>Ambispora</taxon>
    </lineage>
</organism>
<dbReference type="Proteomes" id="UP000789831">
    <property type="component" value="Unassembled WGS sequence"/>
</dbReference>
<name>A0A9N9EQ38_9GLOM</name>
<dbReference type="PANTHER" id="PTHR13479">
    <property type="entry name" value="30S RIBOSOMAL PROTEIN S18"/>
    <property type="match status" value="1"/>
</dbReference>
<keyword evidence="3 5" id="KW-0687">Ribonucleoprotein</keyword>
<evidence type="ECO:0000256" key="5">
    <source>
        <dbReference type="RuleBase" id="RU003910"/>
    </source>
</evidence>
<evidence type="ECO:0000256" key="1">
    <source>
        <dbReference type="ARBA" id="ARBA00005589"/>
    </source>
</evidence>
<dbReference type="Pfam" id="PF01084">
    <property type="entry name" value="Ribosomal_S18"/>
    <property type="match status" value="1"/>
</dbReference>
<feature type="non-terminal residue" evidence="6">
    <location>
        <position position="146"/>
    </location>
</feature>
<protein>
    <recommendedName>
        <fullName evidence="4">Small ribosomal subunit protein bS18m</fullName>
    </recommendedName>
</protein>
<evidence type="ECO:0000256" key="2">
    <source>
        <dbReference type="ARBA" id="ARBA00022980"/>
    </source>
</evidence>
<dbReference type="SUPFAM" id="SSF46911">
    <property type="entry name" value="Ribosomal protein S18"/>
    <property type="match status" value="1"/>
</dbReference>
<dbReference type="GO" id="GO:0005763">
    <property type="term" value="C:mitochondrial small ribosomal subunit"/>
    <property type="evidence" value="ECO:0007669"/>
    <property type="project" value="TreeGrafter"/>
</dbReference>
<evidence type="ECO:0000256" key="3">
    <source>
        <dbReference type="ARBA" id="ARBA00023274"/>
    </source>
</evidence>
<comment type="caution">
    <text evidence="6">The sequence shown here is derived from an EMBL/GenBank/DDBJ whole genome shotgun (WGS) entry which is preliminary data.</text>
</comment>
<evidence type="ECO:0000313" key="6">
    <source>
        <dbReference type="EMBL" id="CAG8689649.1"/>
    </source>
</evidence>
<dbReference type="OrthoDB" id="2442322at2759"/>
<dbReference type="Gene3D" id="4.10.640.10">
    <property type="entry name" value="Ribosomal protein S18"/>
    <property type="match status" value="1"/>
</dbReference>
<dbReference type="GO" id="GO:0006412">
    <property type="term" value="P:translation"/>
    <property type="evidence" value="ECO:0007669"/>
    <property type="project" value="InterPro"/>
</dbReference>
<dbReference type="PANTHER" id="PTHR13479:SF40">
    <property type="entry name" value="SMALL RIBOSOMAL SUBUNIT PROTEIN BS18M"/>
    <property type="match status" value="1"/>
</dbReference>
<proteinExistence type="inferred from homology"/>
<keyword evidence="2 5" id="KW-0689">Ribosomal protein</keyword>
<reference evidence="6" key="1">
    <citation type="submission" date="2021-06" db="EMBL/GenBank/DDBJ databases">
        <authorList>
            <person name="Kallberg Y."/>
            <person name="Tangrot J."/>
            <person name="Rosling A."/>
        </authorList>
    </citation>
    <scope>NUCLEOTIDE SEQUENCE</scope>
    <source>
        <strain evidence="6">MT106</strain>
    </source>
</reference>
<evidence type="ECO:0000256" key="4">
    <source>
        <dbReference type="ARBA" id="ARBA00035264"/>
    </source>
</evidence>
<dbReference type="GO" id="GO:0070181">
    <property type="term" value="F:small ribosomal subunit rRNA binding"/>
    <property type="evidence" value="ECO:0007669"/>
    <property type="project" value="TreeGrafter"/>
</dbReference>
<keyword evidence="7" id="KW-1185">Reference proteome</keyword>
<dbReference type="InterPro" id="IPR036870">
    <property type="entry name" value="Ribosomal_bS18_sf"/>
</dbReference>
<gene>
    <name evidence="6" type="ORF">AGERDE_LOCUS13054</name>
</gene>
<sequence length="146" mass="16783">PLDNLTWVVKDVEKIDFSKPKMFKPRSEEQEIRIAYVDYKDVVTLRKFINRQGRINHHQYTQLVAKTQRNVTRAIKRARQMALQERRIINSCQTCRTPIYEGEPIYTSSKGQSSGYTKGAYGGRNFGDYQAGGYGGHYSSNHASES</sequence>
<accession>A0A9N9EQ38</accession>
<dbReference type="InterPro" id="IPR001648">
    <property type="entry name" value="Ribosomal_bS18"/>
</dbReference>